<dbReference type="Proteomes" id="UP000036027">
    <property type="component" value="Unassembled WGS sequence"/>
</dbReference>
<sequence>VSGTPIEPASSGFKHPLPTLLGGKGGGFVLGLGGGVVSEGGGAGRVVGRAVGGGLGGVF</sequence>
<proteinExistence type="predicted"/>
<protein>
    <submittedName>
        <fullName evidence="1">Uncharacterized protein</fullName>
    </submittedName>
</protein>
<dbReference type="RefSeq" id="WP_047761982.1">
    <property type="nucleotide sequence ID" value="NZ_JTDO01000081.1"/>
</dbReference>
<comment type="caution">
    <text evidence="1">The sequence shown here is derived from an EMBL/GenBank/DDBJ whole genome shotgun (WGS) entry which is preliminary data.</text>
</comment>
<evidence type="ECO:0000313" key="1">
    <source>
        <dbReference type="EMBL" id="KLT71922.1"/>
    </source>
</evidence>
<keyword evidence="2" id="KW-1185">Reference proteome</keyword>
<evidence type="ECO:0000313" key="2">
    <source>
        <dbReference type="Proteomes" id="UP000036027"/>
    </source>
</evidence>
<accession>A0A0J0YP68</accession>
<dbReference type="AlphaFoldDB" id="A0A0J0YP68"/>
<feature type="non-terminal residue" evidence="1">
    <location>
        <position position="1"/>
    </location>
</feature>
<dbReference type="PATRIC" id="fig|1470200.3.peg.2478"/>
<organism evidence="1 2">
    <name type="scientific">Neisseria arctica</name>
    <dbReference type="NCBI Taxonomy" id="1470200"/>
    <lineage>
        <taxon>Bacteria</taxon>
        <taxon>Pseudomonadati</taxon>
        <taxon>Pseudomonadota</taxon>
        <taxon>Betaproteobacteria</taxon>
        <taxon>Neisseriales</taxon>
        <taxon>Neisseriaceae</taxon>
        <taxon>Neisseria</taxon>
    </lineage>
</organism>
<dbReference type="EMBL" id="JTDO01000081">
    <property type="protein sequence ID" value="KLT71922.1"/>
    <property type="molecule type" value="Genomic_DNA"/>
</dbReference>
<name>A0A0J0YP68_9NEIS</name>
<gene>
    <name evidence="1" type="ORF">PL75_11035</name>
</gene>
<reference evidence="1 2" key="1">
    <citation type="submission" date="2014-11" db="EMBL/GenBank/DDBJ databases">
        <title>Genome of a novel goose pathogen.</title>
        <authorList>
            <person name="Hansen C.M."/>
            <person name="Hueffer K."/>
            <person name="Choi S.C."/>
        </authorList>
    </citation>
    <scope>NUCLEOTIDE SEQUENCE [LARGE SCALE GENOMIC DNA]</scope>
    <source>
        <strain evidence="1 2">KH1503</strain>
    </source>
</reference>